<keyword evidence="1" id="KW-0812">Transmembrane</keyword>
<keyword evidence="3" id="KW-1185">Reference proteome</keyword>
<organism evidence="2 3">
    <name type="scientific">Tagetes erecta</name>
    <name type="common">African marigold</name>
    <dbReference type="NCBI Taxonomy" id="13708"/>
    <lineage>
        <taxon>Eukaryota</taxon>
        <taxon>Viridiplantae</taxon>
        <taxon>Streptophyta</taxon>
        <taxon>Embryophyta</taxon>
        <taxon>Tracheophyta</taxon>
        <taxon>Spermatophyta</taxon>
        <taxon>Magnoliopsida</taxon>
        <taxon>eudicotyledons</taxon>
        <taxon>Gunneridae</taxon>
        <taxon>Pentapetalae</taxon>
        <taxon>asterids</taxon>
        <taxon>campanulids</taxon>
        <taxon>Asterales</taxon>
        <taxon>Asteraceae</taxon>
        <taxon>Asteroideae</taxon>
        <taxon>Heliantheae alliance</taxon>
        <taxon>Tageteae</taxon>
        <taxon>Tagetes</taxon>
    </lineage>
</organism>
<protein>
    <submittedName>
        <fullName evidence="2">Uncharacterized protein</fullName>
    </submittedName>
</protein>
<proteinExistence type="predicted"/>
<evidence type="ECO:0000313" key="2">
    <source>
        <dbReference type="EMBL" id="KAK1441263.1"/>
    </source>
</evidence>
<evidence type="ECO:0000313" key="3">
    <source>
        <dbReference type="Proteomes" id="UP001229421"/>
    </source>
</evidence>
<evidence type="ECO:0000256" key="1">
    <source>
        <dbReference type="SAM" id="Phobius"/>
    </source>
</evidence>
<dbReference type="AlphaFoldDB" id="A0AAD8LKR0"/>
<accession>A0AAD8LKR0</accession>
<keyword evidence="1" id="KW-0472">Membrane</keyword>
<comment type="caution">
    <text evidence="2">The sequence shown here is derived from an EMBL/GenBank/DDBJ whole genome shotgun (WGS) entry which is preliminary data.</text>
</comment>
<reference evidence="2" key="1">
    <citation type="journal article" date="2023" name="bioRxiv">
        <title>Improved chromosome-level genome assembly for marigold (Tagetes erecta).</title>
        <authorList>
            <person name="Jiang F."/>
            <person name="Yuan L."/>
            <person name="Wang S."/>
            <person name="Wang H."/>
            <person name="Xu D."/>
            <person name="Wang A."/>
            <person name="Fan W."/>
        </authorList>
    </citation>
    <scope>NUCLEOTIDE SEQUENCE</scope>
    <source>
        <strain evidence="2">WSJ</strain>
        <tissue evidence="2">Leaf</tissue>
    </source>
</reference>
<gene>
    <name evidence="2" type="ORF">QVD17_07107</name>
</gene>
<feature type="transmembrane region" description="Helical" evidence="1">
    <location>
        <begin position="67"/>
        <end position="86"/>
    </location>
</feature>
<name>A0AAD8LKR0_TARER</name>
<dbReference type="EMBL" id="JAUHHV010000001">
    <property type="protein sequence ID" value="KAK1441263.1"/>
    <property type="molecule type" value="Genomic_DNA"/>
</dbReference>
<sequence length="95" mass="11322">MMAEETMRMLKAASIEEYVEAFDNICQDNVCQILMQGHKRNFLKFVVLFVHFNIKLYKYFLPFHLRILVRCFLALAISSIIIQFEVRSIQVKVKF</sequence>
<dbReference type="Proteomes" id="UP001229421">
    <property type="component" value="Unassembled WGS sequence"/>
</dbReference>
<keyword evidence="1" id="KW-1133">Transmembrane helix</keyword>